<dbReference type="PANTHER" id="PTHR45947">
    <property type="entry name" value="SULFOQUINOVOSYL TRANSFERASE SQD2"/>
    <property type="match status" value="1"/>
</dbReference>
<evidence type="ECO:0000256" key="2">
    <source>
        <dbReference type="ARBA" id="ARBA00022679"/>
    </source>
</evidence>
<dbReference type="Pfam" id="PF00534">
    <property type="entry name" value="Glycos_transf_1"/>
    <property type="match status" value="1"/>
</dbReference>
<evidence type="ECO:0000313" key="6">
    <source>
        <dbReference type="EMBL" id="MFC4909060.1"/>
    </source>
</evidence>
<dbReference type="Gene3D" id="3.40.50.2000">
    <property type="entry name" value="Glycogen Phosphorylase B"/>
    <property type="match status" value="2"/>
</dbReference>
<evidence type="ECO:0000259" key="4">
    <source>
        <dbReference type="Pfam" id="PF00534"/>
    </source>
</evidence>
<dbReference type="SUPFAM" id="SSF53756">
    <property type="entry name" value="UDP-Glycosyltransferase/glycogen phosphorylase"/>
    <property type="match status" value="1"/>
</dbReference>
<accession>A0ABV9U0I2</accession>
<evidence type="ECO:0000313" key="7">
    <source>
        <dbReference type="Proteomes" id="UP001595872"/>
    </source>
</evidence>
<name>A0ABV9U0I2_9ACTN</name>
<dbReference type="PANTHER" id="PTHR45947:SF3">
    <property type="entry name" value="SULFOQUINOVOSYL TRANSFERASE SQD2"/>
    <property type="match status" value="1"/>
</dbReference>
<dbReference type="EMBL" id="JBHSIT010000004">
    <property type="protein sequence ID" value="MFC4909060.1"/>
    <property type="molecule type" value="Genomic_DNA"/>
</dbReference>
<feature type="domain" description="Glycosyl transferase family 1" evidence="4">
    <location>
        <begin position="220"/>
        <end position="374"/>
    </location>
</feature>
<reference evidence="7" key="1">
    <citation type="journal article" date="2019" name="Int. J. Syst. Evol. Microbiol.">
        <title>The Global Catalogue of Microorganisms (GCM) 10K type strain sequencing project: providing services to taxonomists for standard genome sequencing and annotation.</title>
        <authorList>
            <consortium name="The Broad Institute Genomics Platform"/>
            <consortium name="The Broad Institute Genome Sequencing Center for Infectious Disease"/>
            <person name="Wu L."/>
            <person name="Ma J."/>
        </authorList>
    </citation>
    <scope>NUCLEOTIDE SEQUENCE [LARGE SCALE GENOMIC DNA]</scope>
    <source>
        <strain evidence="7">KLKA75</strain>
    </source>
</reference>
<evidence type="ECO:0000256" key="3">
    <source>
        <dbReference type="SAM" id="MobiDB-lite"/>
    </source>
</evidence>
<organism evidence="6 7">
    <name type="scientific">Actinomadura gamaensis</name>
    <dbReference type="NCBI Taxonomy" id="1763541"/>
    <lineage>
        <taxon>Bacteria</taxon>
        <taxon>Bacillati</taxon>
        <taxon>Actinomycetota</taxon>
        <taxon>Actinomycetes</taxon>
        <taxon>Streptosporangiales</taxon>
        <taxon>Thermomonosporaceae</taxon>
        <taxon>Actinomadura</taxon>
    </lineage>
</organism>
<dbReference type="Pfam" id="PF13439">
    <property type="entry name" value="Glyco_transf_4"/>
    <property type="match status" value="1"/>
</dbReference>
<dbReference type="RefSeq" id="WP_378256237.1">
    <property type="nucleotide sequence ID" value="NZ_JBHSIT010000004.1"/>
</dbReference>
<sequence length="407" mass="42526">MRILHVSDCFPPRLGGIEVQVDELARAQLATGHDVVVATATPGPRHPDAETRTNAGSCAGAETGAGAGAEGDGGPPFPVVRLVAPLPWELPVGRSLAPLLGELKPDVVHVHAGAVSPFAWRAVHSLGTAGTPVVLTVHSMWGPLSRSVYRALVPGWARRHGGGLVVTTVSEAAARPIRAVVDGRLPVRVVSNGIDLSRWHAEAPSGASGKTPGKPGFQHEPDGTPHVVAVGRLAPRKEPVNLLRVLREAASAVPLHATVVGEGPARRRMERYLRRHGMTGWVRLTGRLDRSEVRTVLETADVFLAPAARESFGLAALEARLAGVPVVAQAGGGVADFVTSGREGLLGGTTRELAAALARLASDPAMRGRIAAHNRATSPVRCSWPAVLAAFDSCYEAASEKTDLAHL</sequence>
<dbReference type="InterPro" id="IPR028098">
    <property type="entry name" value="Glyco_trans_4-like_N"/>
</dbReference>
<evidence type="ECO:0000256" key="1">
    <source>
        <dbReference type="ARBA" id="ARBA00022676"/>
    </source>
</evidence>
<dbReference type="InterPro" id="IPR001296">
    <property type="entry name" value="Glyco_trans_1"/>
</dbReference>
<gene>
    <name evidence="6" type="ORF">ACFPCY_17180</name>
</gene>
<dbReference type="InterPro" id="IPR050194">
    <property type="entry name" value="Glycosyltransferase_grp1"/>
</dbReference>
<feature type="compositionally biased region" description="Gly residues" evidence="3">
    <location>
        <begin position="63"/>
        <end position="74"/>
    </location>
</feature>
<comment type="caution">
    <text evidence="6">The sequence shown here is derived from an EMBL/GenBank/DDBJ whole genome shotgun (WGS) entry which is preliminary data.</text>
</comment>
<evidence type="ECO:0000259" key="5">
    <source>
        <dbReference type="Pfam" id="PF13439"/>
    </source>
</evidence>
<feature type="region of interest" description="Disordered" evidence="3">
    <location>
        <begin position="40"/>
        <end position="74"/>
    </location>
</feature>
<feature type="domain" description="Glycosyltransferase subfamily 4-like N-terminal" evidence="5">
    <location>
        <begin position="15"/>
        <end position="198"/>
    </location>
</feature>
<keyword evidence="1 6" id="KW-0328">Glycosyltransferase</keyword>
<protein>
    <submittedName>
        <fullName evidence="6">Glycosyltransferase family 4 protein</fullName>
        <ecNumber evidence="6">2.4.-.-</ecNumber>
    </submittedName>
</protein>
<proteinExistence type="predicted"/>
<keyword evidence="7" id="KW-1185">Reference proteome</keyword>
<dbReference type="CDD" id="cd03801">
    <property type="entry name" value="GT4_PimA-like"/>
    <property type="match status" value="1"/>
</dbReference>
<dbReference type="GO" id="GO:0016757">
    <property type="term" value="F:glycosyltransferase activity"/>
    <property type="evidence" value="ECO:0007669"/>
    <property type="project" value="UniProtKB-KW"/>
</dbReference>
<keyword evidence="2 6" id="KW-0808">Transferase</keyword>
<dbReference type="Proteomes" id="UP001595872">
    <property type="component" value="Unassembled WGS sequence"/>
</dbReference>
<dbReference type="EC" id="2.4.-.-" evidence="6"/>